<dbReference type="AlphaFoldDB" id="C6M494"/>
<proteinExistence type="predicted"/>
<dbReference type="InterPro" id="IPR003959">
    <property type="entry name" value="ATPase_AAA_core"/>
</dbReference>
<accession>C6M494</accession>
<dbReference type="Pfam" id="PF13304">
    <property type="entry name" value="AAA_21"/>
    <property type="match status" value="1"/>
</dbReference>
<reference evidence="3" key="1">
    <citation type="submission" date="2009-07" db="EMBL/GenBank/DDBJ databases">
        <authorList>
            <person name="Weinstock G."/>
            <person name="Sodergren E."/>
            <person name="Clifton S."/>
            <person name="Fulton L."/>
            <person name="Fulton B."/>
            <person name="Courtney L."/>
            <person name="Fronick C."/>
            <person name="Harrison M."/>
            <person name="Strong C."/>
            <person name="Farmer C."/>
            <person name="Delahaunty K."/>
            <person name="Markovic C."/>
            <person name="Hall O."/>
            <person name="Minx P."/>
            <person name="Tomlinson C."/>
            <person name="Mitreva M."/>
            <person name="Nelson J."/>
            <person name="Hou S."/>
            <person name="Wollam A."/>
            <person name="Pepin K.H."/>
            <person name="Johnson M."/>
            <person name="Bhonagiri V."/>
            <person name="Nash W.E."/>
            <person name="Warren W."/>
            <person name="Chinwalla A."/>
            <person name="Mardis E.R."/>
            <person name="Wilson R.K."/>
        </authorList>
    </citation>
    <scope>NUCLEOTIDE SEQUENCE [LARGE SCALE GENOMIC DNA]</scope>
    <source>
        <strain evidence="3">ATCC 29256</strain>
    </source>
</reference>
<dbReference type="GO" id="GO:0005524">
    <property type="term" value="F:ATP binding"/>
    <property type="evidence" value="ECO:0007669"/>
    <property type="project" value="InterPro"/>
</dbReference>
<gene>
    <name evidence="3" type="ORF">NEISICOT_01337</name>
</gene>
<name>C6M494_NEISI</name>
<dbReference type="InterPro" id="IPR038729">
    <property type="entry name" value="Rad50/SbcC_AAA"/>
</dbReference>
<feature type="domain" description="Rad50/SbcC-type AAA" evidence="2">
    <location>
        <begin position="4"/>
        <end position="152"/>
    </location>
</feature>
<evidence type="ECO:0000259" key="1">
    <source>
        <dbReference type="Pfam" id="PF13304"/>
    </source>
</evidence>
<evidence type="ECO:0000313" key="4">
    <source>
        <dbReference type="Proteomes" id="UP000005365"/>
    </source>
</evidence>
<protein>
    <submittedName>
        <fullName evidence="3">Uncharacterized protein</fullName>
    </submittedName>
</protein>
<organism evidence="3 4">
    <name type="scientific">Neisseria sicca ATCC 29256</name>
    <dbReference type="NCBI Taxonomy" id="547045"/>
    <lineage>
        <taxon>Bacteria</taxon>
        <taxon>Pseudomonadati</taxon>
        <taxon>Pseudomonadota</taxon>
        <taxon>Betaproteobacteria</taxon>
        <taxon>Neisseriales</taxon>
        <taxon>Neisseriaceae</taxon>
        <taxon>Neisseria</taxon>
    </lineage>
</organism>
<dbReference type="Pfam" id="PF13476">
    <property type="entry name" value="AAA_23"/>
    <property type="match status" value="1"/>
</dbReference>
<dbReference type="Proteomes" id="UP000005365">
    <property type="component" value="Unassembled WGS sequence"/>
</dbReference>
<dbReference type="CDD" id="cd00267">
    <property type="entry name" value="ABC_ATPase"/>
    <property type="match status" value="1"/>
</dbReference>
<dbReference type="PANTHER" id="PTHR43581">
    <property type="entry name" value="ATP/GTP PHOSPHATASE"/>
    <property type="match status" value="1"/>
</dbReference>
<dbReference type="EMBL" id="ACKO02000006">
    <property type="protein sequence ID" value="EET45007.1"/>
    <property type="molecule type" value="Genomic_DNA"/>
</dbReference>
<dbReference type="Gene3D" id="3.40.50.300">
    <property type="entry name" value="P-loop containing nucleotide triphosphate hydrolases"/>
    <property type="match status" value="1"/>
</dbReference>
<evidence type="ECO:0000313" key="3">
    <source>
        <dbReference type="EMBL" id="EET45007.1"/>
    </source>
</evidence>
<evidence type="ECO:0000259" key="2">
    <source>
        <dbReference type="Pfam" id="PF13476"/>
    </source>
</evidence>
<comment type="caution">
    <text evidence="3">The sequence shown here is derived from an EMBL/GenBank/DDBJ whole genome shotgun (WGS) entry which is preliminary data.</text>
</comment>
<dbReference type="SUPFAM" id="SSF52540">
    <property type="entry name" value="P-loop containing nucleoside triphosphate hydrolases"/>
    <property type="match status" value="1"/>
</dbReference>
<keyword evidence="4" id="KW-1185">Reference proteome</keyword>
<dbReference type="eggNOG" id="COG1131">
    <property type="taxonomic scope" value="Bacteria"/>
</dbReference>
<dbReference type="InterPro" id="IPR027417">
    <property type="entry name" value="P-loop_NTPase"/>
</dbReference>
<sequence>MNLSIHIQNIKSIKELDICLPLEKGLYGVTGQNASGKSTLITCAASAFFNMRMNEYLGKTPENAEIHFQLNDGKKIWKKQSGRWKKYFEGKFQLKGFYEGSIIFGTRFRNTNYELLMKLDKIDDSKLLPVDDFIRVNLGMILHNNENYYEKILKLQNTDTDKEFSGDIFYYQKGESRVSQFHMSTGENLLLSVLNSLLKRNTDRENQDFPCLLLLDEIELALHPSSLKRLISFLKEMAETYNYAIYFSTHSIELISNIQPENIFFLERHSDNTIEILNPCYPAYATRILYDHEGYDYIIMVEDDLARGVINKIIRNNSLINNKLIHVLPCGGYTNTIDLANEVVNSNLTGKLSKICIILDRDVEVEAQDYIKKHNIKNNIPLNYLPIESLEKFLKTKLIDNVDHKLFRKLNDFIFHQKSLKDLTTEYEKTFDKTKDKNGKKFYSILETELKKRNKGRAELIDITIEHLSSNNLSEYKSLVNFLRSQLS</sequence>
<feature type="domain" description="ATPase AAA-type core" evidence="1">
    <location>
        <begin position="166"/>
        <end position="256"/>
    </location>
</feature>
<dbReference type="InterPro" id="IPR051396">
    <property type="entry name" value="Bact_Antivir_Def_Nuclease"/>
</dbReference>
<dbReference type="GO" id="GO:0016887">
    <property type="term" value="F:ATP hydrolysis activity"/>
    <property type="evidence" value="ECO:0007669"/>
    <property type="project" value="InterPro"/>
</dbReference>
<dbReference type="PANTHER" id="PTHR43581:SF4">
    <property type="entry name" value="ATP_GTP PHOSPHATASE"/>
    <property type="match status" value="1"/>
</dbReference>
<dbReference type="RefSeq" id="WP_003757536.1">
    <property type="nucleotide sequence ID" value="NZ_ACKO02000006.1"/>
</dbReference>